<feature type="compositionally biased region" description="Basic and acidic residues" evidence="1">
    <location>
        <begin position="48"/>
        <end position="58"/>
    </location>
</feature>
<accession>A0A5B7I1U6</accession>
<dbReference type="AlphaFoldDB" id="A0A5B7I1U6"/>
<evidence type="ECO:0000256" key="1">
    <source>
        <dbReference type="SAM" id="MobiDB-lite"/>
    </source>
</evidence>
<feature type="region of interest" description="Disordered" evidence="1">
    <location>
        <begin position="1"/>
        <end position="58"/>
    </location>
</feature>
<feature type="compositionally biased region" description="Basic residues" evidence="1">
    <location>
        <begin position="38"/>
        <end position="47"/>
    </location>
</feature>
<keyword evidence="3" id="KW-1185">Reference proteome</keyword>
<protein>
    <submittedName>
        <fullName evidence="2">Uncharacterized protein</fullName>
    </submittedName>
</protein>
<dbReference type="Proteomes" id="UP000324222">
    <property type="component" value="Unassembled WGS sequence"/>
</dbReference>
<dbReference type="EMBL" id="VSRR010050850">
    <property type="protein sequence ID" value="MPC79331.1"/>
    <property type="molecule type" value="Genomic_DNA"/>
</dbReference>
<evidence type="ECO:0000313" key="2">
    <source>
        <dbReference type="EMBL" id="MPC79331.1"/>
    </source>
</evidence>
<sequence length="76" mass="8941">MQEEWGERHQPTSHASVIRETSRKPAADAEEGTGSTSRSHKLGHWHFMKPDEAKSRRQETQWRLLTYTESISFFRI</sequence>
<organism evidence="2 3">
    <name type="scientific">Portunus trituberculatus</name>
    <name type="common">Swimming crab</name>
    <name type="synonym">Neptunus trituberculatus</name>
    <dbReference type="NCBI Taxonomy" id="210409"/>
    <lineage>
        <taxon>Eukaryota</taxon>
        <taxon>Metazoa</taxon>
        <taxon>Ecdysozoa</taxon>
        <taxon>Arthropoda</taxon>
        <taxon>Crustacea</taxon>
        <taxon>Multicrustacea</taxon>
        <taxon>Malacostraca</taxon>
        <taxon>Eumalacostraca</taxon>
        <taxon>Eucarida</taxon>
        <taxon>Decapoda</taxon>
        <taxon>Pleocyemata</taxon>
        <taxon>Brachyura</taxon>
        <taxon>Eubrachyura</taxon>
        <taxon>Portunoidea</taxon>
        <taxon>Portunidae</taxon>
        <taxon>Portuninae</taxon>
        <taxon>Portunus</taxon>
    </lineage>
</organism>
<feature type="compositionally biased region" description="Basic and acidic residues" evidence="1">
    <location>
        <begin position="1"/>
        <end position="10"/>
    </location>
</feature>
<proteinExistence type="predicted"/>
<name>A0A5B7I1U6_PORTR</name>
<gene>
    <name evidence="2" type="ORF">E2C01_073854</name>
</gene>
<reference evidence="2 3" key="1">
    <citation type="submission" date="2019-05" db="EMBL/GenBank/DDBJ databases">
        <title>Another draft genome of Portunus trituberculatus and its Hox gene families provides insights of decapod evolution.</title>
        <authorList>
            <person name="Jeong J.-H."/>
            <person name="Song I."/>
            <person name="Kim S."/>
            <person name="Choi T."/>
            <person name="Kim D."/>
            <person name="Ryu S."/>
            <person name="Kim W."/>
        </authorList>
    </citation>
    <scope>NUCLEOTIDE SEQUENCE [LARGE SCALE GENOMIC DNA]</scope>
    <source>
        <tissue evidence="2">Muscle</tissue>
    </source>
</reference>
<comment type="caution">
    <text evidence="2">The sequence shown here is derived from an EMBL/GenBank/DDBJ whole genome shotgun (WGS) entry which is preliminary data.</text>
</comment>
<evidence type="ECO:0000313" key="3">
    <source>
        <dbReference type="Proteomes" id="UP000324222"/>
    </source>
</evidence>